<keyword evidence="3" id="KW-1185">Reference proteome</keyword>
<dbReference type="Proteomes" id="UP000640786">
    <property type="component" value="Unassembled WGS sequence"/>
</dbReference>
<protein>
    <submittedName>
        <fullName evidence="2">HNH endonuclease</fullName>
    </submittedName>
</protein>
<dbReference type="InterPro" id="IPR003615">
    <property type="entry name" value="HNH_nuc"/>
</dbReference>
<keyword evidence="2" id="KW-0540">Nuclease</keyword>
<dbReference type="EMBL" id="JACSQO010000009">
    <property type="protein sequence ID" value="MBD7945687.1"/>
    <property type="molecule type" value="Genomic_DNA"/>
</dbReference>
<organism evidence="2 3">
    <name type="scientific">Psychrobacillus faecigallinarum</name>
    <dbReference type="NCBI Taxonomy" id="2762235"/>
    <lineage>
        <taxon>Bacteria</taxon>
        <taxon>Bacillati</taxon>
        <taxon>Bacillota</taxon>
        <taxon>Bacilli</taxon>
        <taxon>Bacillales</taxon>
        <taxon>Bacillaceae</taxon>
        <taxon>Psychrobacillus</taxon>
    </lineage>
</organism>
<keyword evidence="2" id="KW-0378">Hydrolase</keyword>
<gene>
    <name evidence="2" type="ORF">H9650_16370</name>
</gene>
<accession>A0ABR8RDE7</accession>
<comment type="caution">
    <text evidence="2">The sequence shown here is derived from an EMBL/GenBank/DDBJ whole genome shotgun (WGS) entry which is preliminary data.</text>
</comment>
<dbReference type="RefSeq" id="WP_191697652.1">
    <property type="nucleotide sequence ID" value="NZ_JACSQO010000009.1"/>
</dbReference>
<evidence type="ECO:0000259" key="1">
    <source>
        <dbReference type="Pfam" id="PF13391"/>
    </source>
</evidence>
<name>A0ABR8RDE7_9BACI</name>
<dbReference type="GO" id="GO:0004519">
    <property type="term" value="F:endonuclease activity"/>
    <property type="evidence" value="ECO:0007669"/>
    <property type="project" value="UniProtKB-KW"/>
</dbReference>
<keyword evidence="2" id="KW-0255">Endonuclease</keyword>
<evidence type="ECO:0000313" key="2">
    <source>
        <dbReference type="EMBL" id="MBD7945687.1"/>
    </source>
</evidence>
<dbReference type="Pfam" id="PF13391">
    <property type="entry name" value="HNH_2"/>
    <property type="match status" value="1"/>
</dbReference>
<sequence length="255" mass="29475">MAIPSNISKDHVLKAIYKINQIGISSLRTSTKFELFYKEKRYPPKEVIRFANEVANGYELVHFGGGDESNNFLIKLGFTVVLKDTDEIIGLDYTKKKKQGIKVITGAINQKEIPKINQEDVEKDILTNTEKEHLAKVRIGHSDFKRKLIDKECKCKICGVTDKSFLIASHIKPWYQSSNEERLDLDNGFLFCPNHDALFDKGFITFDDNGKIVISNLLNEETRIFLNVTNTMKIEVNEGNRYYLEWHRLHVFKNE</sequence>
<proteinExistence type="predicted"/>
<reference evidence="2 3" key="1">
    <citation type="submission" date="2020-08" db="EMBL/GenBank/DDBJ databases">
        <title>A Genomic Blueprint of the Chicken Gut Microbiome.</title>
        <authorList>
            <person name="Gilroy R."/>
            <person name="Ravi A."/>
            <person name="Getino M."/>
            <person name="Pursley I."/>
            <person name="Horton D.L."/>
            <person name="Alikhan N.-F."/>
            <person name="Baker D."/>
            <person name="Gharbi K."/>
            <person name="Hall N."/>
            <person name="Watson M."/>
            <person name="Adriaenssens E.M."/>
            <person name="Foster-Nyarko E."/>
            <person name="Jarju S."/>
            <person name="Secka A."/>
            <person name="Antonio M."/>
            <person name="Oren A."/>
            <person name="Chaudhuri R."/>
            <person name="La Ragione R.M."/>
            <person name="Hildebrand F."/>
            <person name="Pallen M.J."/>
        </authorList>
    </citation>
    <scope>NUCLEOTIDE SEQUENCE [LARGE SCALE GENOMIC DNA]</scope>
    <source>
        <strain evidence="2 3">Sa2BUA9</strain>
    </source>
</reference>
<feature type="domain" description="HNH nuclease" evidence="1">
    <location>
        <begin position="155"/>
        <end position="207"/>
    </location>
</feature>
<evidence type="ECO:0000313" key="3">
    <source>
        <dbReference type="Proteomes" id="UP000640786"/>
    </source>
</evidence>